<proteinExistence type="predicted"/>
<keyword evidence="4" id="KW-1185">Reference proteome</keyword>
<dbReference type="GeneID" id="94349055"/>
<sequence length="455" mass="49864">MWRPFGLLYVFQVVSLSVTFEANSNVKAADVSILSSTSSSSSNANEGWHMKAVTSIQARVQGDAPIWNDKARMWLSQYGDTIEAAYRNNLDTVNTASVEGALMFVQAEGINVKEQSIPCQRKNNMQYIVFYEITIVQPTYGIKYYENHSPPEYGEFVAVDGGKCTDKGNELPEDCELYYGLDKTMDIGPMVGSNLQTSDPRAPYPGNYWFSYPGSCAQKMRADKTDKCRTQYPGGLCGIGIRPDGDNCNFSYKILGFLNIDDLVGITTMGYRNYRDFCKDGGVEFKATNTGNGFKMEQAIDFWKHPEDENANFNRTFTMVNMYNELAASTTNMVPLPSIDTLTSANPKCNENSATCANAPNGCRRELYSQICFVCSVFGPDCSEPSSFPELQLPVNPMEDNGSSMSASDSSTDSATGSMYAPSDNSGSKTSNCAAQATMSSVIVVLVAISITTIM</sequence>
<name>A0A976FR09_BRELC</name>
<dbReference type="Proteomes" id="UP000294530">
    <property type="component" value="Unassembled WGS sequence"/>
</dbReference>
<dbReference type="EMBL" id="SHOA02000001">
    <property type="protein sequence ID" value="TDH70989.1"/>
    <property type="molecule type" value="Genomic_DNA"/>
</dbReference>
<organism evidence="3 4">
    <name type="scientific">Bremia lactucae</name>
    <name type="common">Lettuce downy mildew</name>
    <dbReference type="NCBI Taxonomy" id="4779"/>
    <lineage>
        <taxon>Eukaryota</taxon>
        <taxon>Sar</taxon>
        <taxon>Stramenopiles</taxon>
        <taxon>Oomycota</taxon>
        <taxon>Peronosporomycetes</taxon>
        <taxon>Peronosporales</taxon>
        <taxon>Peronosporaceae</taxon>
        <taxon>Bremia</taxon>
    </lineage>
</organism>
<gene>
    <name evidence="3" type="ORF">CCR75_005302</name>
</gene>
<feature type="region of interest" description="Disordered" evidence="1">
    <location>
        <begin position="392"/>
        <end position="427"/>
    </location>
</feature>
<evidence type="ECO:0000256" key="1">
    <source>
        <dbReference type="SAM" id="MobiDB-lite"/>
    </source>
</evidence>
<evidence type="ECO:0000313" key="4">
    <source>
        <dbReference type="Proteomes" id="UP000294530"/>
    </source>
</evidence>
<dbReference type="PANTHER" id="PTHR33946">
    <property type="match status" value="1"/>
</dbReference>
<evidence type="ECO:0000313" key="3">
    <source>
        <dbReference type="EMBL" id="TDH70989.1"/>
    </source>
</evidence>
<accession>A0A976FR09</accession>
<reference evidence="3 4" key="1">
    <citation type="journal article" date="2021" name="Genome Biol.">
        <title>AFLAP: assembly-free linkage analysis pipeline using k-mers from genome sequencing data.</title>
        <authorList>
            <person name="Fletcher K."/>
            <person name="Zhang L."/>
            <person name="Gil J."/>
            <person name="Han R."/>
            <person name="Cavanaugh K."/>
            <person name="Michelmore R."/>
        </authorList>
    </citation>
    <scope>NUCLEOTIDE SEQUENCE [LARGE SCALE GENOMIC DNA]</scope>
    <source>
        <strain evidence="3 4">SF5</strain>
    </source>
</reference>
<dbReference type="PANTHER" id="PTHR33946:SF4">
    <property type="entry name" value="COAGULATION FACTOR XI"/>
    <property type="match status" value="1"/>
</dbReference>
<feature type="chain" id="PRO_5037630481" evidence="2">
    <location>
        <begin position="29"/>
        <end position="455"/>
    </location>
</feature>
<dbReference type="RefSeq" id="XP_067820488.1">
    <property type="nucleotide sequence ID" value="XM_067963384.1"/>
</dbReference>
<dbReference type="AlphaFoldDB" id="A0A976FR09"/>
<evidence type="ECO:0000256" key="2">
    <source>
        <dbReference type="SAM" id="SignalP"/>
    </source>
</evidence>
<dbReference type="OrthoDB" id="159388at2759"/>
<feature type="signal peptide" evidence="2">
    <location>
        <begin position="1"/>
        <end position="28"/>
    </location>
</feature>
<protein>
    <submittedName>
        <fullName evidence="3">Uncharacterized protein</fullName>
    </submittedName>
</protein>
<dbReference type="KEGG" id="blac:94349055"/>
<feature type="compositionally biased region" description="Low complexity" evidence="1">
    <location>
        <begin position="402"/>
        <end position="419"/>
    </location>
</feature>
<comment type="caution">
    <text evidence="3">The sequence shown here is derived from an EMBL/GenBank/DDBJ whole genome shotgun (WGS) entry which is preliminary data.</text>
</comment>
<keyword evidence="2" id="KW-0732">Signal</keyword>